<dbReference type="InterPro" id="IPR036397">
    <property type="entry name" value="RNaseH_sf"/>
</dbReference>
<dbReference type="PANTHER" id="PTHR37984">
    <property type="entry name" value="PROTEIN CBG26694"/>
    <property type="match status" value="1"/>
</dbReference>
<reference evidence="4" key="1">
    <citation type="journal article" date="2019" name="Sci. Rep.">
        <title>Draft genome of Tanacetum cinerariifolium, the natural source of mosquito coil.</title>
        <authorList>
            <person name="Yamashiro T."/>
            <person name="Shiraishi A."/>
            <person name="Satake H."/>
            <person name="Nakayama K."/>
        </authorList>
    </citation>
    <scope>NUCLEOTIDE SEQUENCE</scope>
</reference>
<dbReference type="Pfam" id="PF17919">
    <property type="entry name" value="RT_RNaseH_2"/>
    <property type="match status" value="1"/>
</dbReference>
<dbReference type="Gene3D" id="3.10.10.10">
    <property type="entry name" value="HIV Type 1 Reverse Transcriptase, subunit A, domain 1"/>
    <property type="match status" value="2"/>
</dbReference>
<dbReference type="InterPro" id="IPR043128">
    <property type="entry name" value="Rev_trsase/Diguanyl_cyclase"/>
</dbReference>
<feature type="domain" description="Integrase catalytic" evidence="3">
    <location>
        <begin position="1287"/>
        <end position="1411"/>
    </location>
</feature>
<dbReference type="GO" id="GO:0003824">
    <property type="term" value="F:catalytic activity"/>
    <property type="evidence" value="ECO:0007669"/>
    <property type="project" value="UniProtKB-KW"/>
</dbReference>
<organism evidence="4">
    <name type="scientific">Tanacetum cinerariifolium</name>
    <name type="common">Dalmatian daisy</name>
    <name type="synonym">Chrysanthemum cinerariifolium</name>
    <dbReference type="NCBI Taxonomy" id="118510"/>
    <lineage>
        <taxon>Eukaryota</taxon>
        <taxon>Viridiplantae</taxon>
        <taxon>Streptophyta</taxon>
        <taxon>Embryophyta</taxon>
        <taxon>Tracheophyta</taxon>
        <taxon>Spermatophyta</taxon>
        <taxon>Magnoliopsida</taxon>
        <taxon>eudicotyledons</taxon>
        <taxon>Gunneridae</taxon>
        <taxon>Pentapetalae</taxon>
        <taxon>asterids</taxon>
        <taxon>campanulids</taxon>
        <taxon>Asterales</taxon>
        <taxon>Asteraceae</taxon>
        <taxon>Asteroideae</taxon>
        <taxon>Anthemideae</taxon>
        <taxon>Anthemidinae</taxon>
        <taxon>Tanacetum</taxon>
    </lineage>
</organism>
<dbReference type="InterPro" id="IPR001584">
    <property type="entry name" value="Integrase_cat-core"/>
</dbReference>
<dbReference type="Gene3D" id="3.30.70.270">
    <property type="match status" value="3"/>
</dbReference>
<dbReference type="EMBL" id="BKCJ010001112">
    <property type="protein sequence ID" value="GEU38932.1"/>
    <property type="molecule type" value="Genomic_DNA"/>
</dbReference>
<evidence type="ECO:0000256" key="2">
    <source>
        <dbReference type="SAM" id="MobiDB-lite"/>
    </source>
</evidence>
<evidence type="ECO:0000256" key="1">
    <source>
        <dbReference type="ARBA" id="ARBA00023268"/>
    </source>
</evidence>
<accession>A0A6L2JQL3</accession>
<feature type="region of interest" description="Disordered" evidence="2">
    <location>
        <begin position="956"/>
        <end position="978"/>
    </location>
</feature>
<dbReference type="InterPro" id="IPR043502">
    <property type="entry name" value="DNA/RNA_pol_sf"/>
</dbReference>
<dbReference type="GO" id="GO:0003676">
    <property type="term" value="F:nucleic acid binding"/>
    <property type="evidence" value="ECO:0007669"/>
    <property type="project" value="InterPro"/>
</dbReference>
<dbReference type="PROSITE" id="PS50994">
    <property type="entry name" value="INTEGRASE"/>
    <property type="match status" value="1"/>
</dbReference>
<name>A0A6L2JQL3_TANCI</name>
<sequence>MPPKSAPLTQAAVRRMIKESVNVAIVVERARHANIGNDARGSGPVRGQDTVPVVRECTFDGFMKCNLLFFVNIKGEVTSSKPANLNEAVCMAYKLMEQKSQARDERILKGKNQKWESFQSRNSSGWAQSEKVKQEETREVCGRAYAIKDDEPQGPNVVTGTFLLNNCYASVLFDLGFDRSFVNTRFSSMLDIDPVKIDTSYEVELADGRVVRIPYGNKTLTVESDKGMSRLKVISCIKARKYVERGCHLFLAHVTEKKLKEKRLEDMPIIRDFPEVFPDDLLVVSEMRPLSVQLQELLEKGFIHPSSSPWGAPVLFEKKKDGSFRTCIDYRKLNKLTVKNHYTFLRINDLFDQIQGSSNWYGHFEFQVMPFGLTIAPAVFMDLMNRVCKPYLDKFVIVFVDDTLVYSKDEEEHGKHLKIILELFKKERLYAKFSKCDFWLNSIPFLGHVIDRNGVHVDPAKIKAIKKWAAPTTPTKVRQFFGLAGYYQRFIEGKEEEEVIQTLKQKLCSAPILALPEGTEDFMVYYDASLKCYGAVLMQREKVIVYASRQLKKKLNVRQRRWIELLSVYDCEIWYHPGKANVVADALSRKERIKPLRVRALMMTVHNDLLKQILEAQKEALKNKHVKAENLGRLIKQIFEFCLDGKLVISSDKVEGSGDWNSPEYQDTAEAYDCEVNLEFDENLISNEFAVKLCLDYEVKKGKRLVKKELIVALQEELYFVKFIINPKEDDLEPRVILGRSSPRLANRVVDFSNGVITIYPEPDQFKDDHKKTGKSSDNWDQLLDFNFDDVPKFARGYLTQKEAEKEALTVRISQKFALLEEDRPVIETMAYNGKYKKILDEIWRDKVEIDGKTVKEEEDAVKRIKEEALKEKDNPGAFIFPIKLEGKVNENALANTGSDIKTMPYRIYETLRREEMKKIDRGITMINHTHAEAMRKLSNVLYQVGEALLAAQREQELREQEQAAQRKGRNPSYPRPSEELNAEIADTILESLSPSPISVEDSDSHMEEIDLFLATDDLMPPGIKNDDYDSEGDIHFLEELLSNDPIPLPENKSSNFDHHDDSSFPRPPPEPPDVEVFFDFEPDMGVLTTKVTPGTHDEEPGSSRSKRSRQHETVEEILLPQVHHEFLLWERCSRDAKSRAFNINEPIYAELCHEFNSTYEFNEVCAGDELQSKKIIRFRLGGRAHNLTLLEFARRLGLYQDYWLSISREEQLGLSRSHTYTIRNLILRVIHKMIIYGLCQRTTGYGKIQKNDLWLLSMFDARHQNGYANLAWIKAEHHKPSRLLQQPEIPVWKWERKTMDFVSGLPRTPSGYDTIRVIVDRLTKSAHFLPMKKTETMEKLTQLYLKEIVCRHGVPILIISDRDSHFTSRFWKSLQKALGTNLDTSTAYHPQMNGQSKRTIKMLKNMLRVM</sequence>
<dbReference type="CDD" id="cd01647">
    <property type="entry name" value="RT_LTR"/>
    <property type="match status" value="1"/>
</dbReference>
<dbReference type="SUPFAM" id="SSF56672">
    <property type="entry name" value="DNA/RNA polymerases"/>
    <property type="match status" value="1"/>
</dbReference>
<keyword evidence="1" id="KW-0511">Multifunctional enzyme</keyword>
<dbReference type="InterPro" id="IPR041577">
    <property type="entry name" value="RT_RNaseH_2"/>
</dbReference>
<feature type="region of interest" description="Disordered" evidence="2">
    <location>
        <begin position="1089"/>
        <end position="1113"/>
    </location>
</feature>
<dbReference type="Pfam" id="PF00078">
    <property type="entry name" value="RVT_1"/>
    <property type="match status" value="1"/>
</dbReference>
<dbReference type="InterPro" id="IPR000477">
    <property type="entry name" value="RT_dom"/>
</dbReference>
<dbReference type="SUPFAM" id="SSF53098">
    <property type="entry name" value="Ribonuclease H-like"/>
    <property type="match status" value="1"/>
</dbReference>
<dbReference type="InterPro" id="IPR012337">
    <property type="entry name" value="RNaseH-like_sf"/>
</dbReference>
<protein>
    <recommendedName>
        <fullName evidence="3">Integrase catalytic domain-containing protein</fullName>
    </recommendedName>
</protein>
<comment type="caution">
    <text evidence="4">The sequence shown here is derived from an EMBL/GenBank/DDBJ whole genome shotgun (WGS) entry which is preliminary data.</text>
</comment>
<dbReference type="PANTHER" id="PTHR37984:SF5">
    <property type="entry name" value="PROTEIN NYNRIN-LIKE"/>
    <property type="match status" value="1"/>
</dbReference>
<dbReference type="InterPro" id="IPR050951">
    <property type="entry name" value="Retrovirus_Pol_polyprotein"/>
</dbReference>
<proteinExistence type="predicted"/>
<gene>
    <name evidence="4" type="ORF">Tci_010910</name>
</gene>
<evidence type="ECO:0000259" key="3">
    <source>
        <dbReference type="PROSITE" id="PS50994"/>
    </source>
</evidence>
<dbReference type="GO" id="GO:0015074">
    <property type="term" value="P:DNA integration"/>
    <property type="evidence" value="ECO:0007669"/>
    <property type="project" value="InterPro"/>
</dbReference>
<evidence type="ECO:0000313" key="4">
    <source>
        <dbReference type="EMBL" id="GEU38932.1"/>
    </source>
</evidence>
<dbReference type="Pfam" id="PF08284">
    <property type="entry name" value="RVP_2"/>
    <property type="match status" value="1"/>
</dbReference>
<feature type="region of interest" description="Disordered" evidence="2">
    <location>
        <begin position="1046"/>
        <end position="1073"/>
    </location>
</feature>
<dbReference type="Gene3D" id="3.30.420.10">
    <property type="entry name" value="Ribonuclease H-like superfamily/Ribonuclease H"/>
    <property type="match status" value="1"/>
</dbReference>